<keyword evidence="2" id="KW-1185">Reference proteome</keyword>
<dbReference type="InterPro" id="IPR038776">
    <property type="entry name" value="C2orf80"/>
</dbReference>
<gene>
    <name evidence="3" type="primary">C17H2orf80</name>
</gene>
<dbReference type="GeneID" id="103543007"/>
<sequence length="224" mass="25107">MERRLLKKEMKKLLGDYVGIRLRENEFDPKGRRQPTLLDDMAHYDLAVSATLQWLDHSEDLTWLEREEVKMPFRGRPIYTNRREREAMILSSYAGLLMNRIPIEEVFTIYRAGSSANSGATKGPGAPPVPRSLHPFAMLTAPQAAEHARKQDRQMRPLPVPAGVKPRRGAASSNAAASSSAREAGVAARKPSKNASVDTRPKNKHLRNTLRQLISSGFESLRNL</sequence>
<dbReference type="PANTHER" id="PTHR36296:SF1">
    <property type="entry name" value="CHROMOSOME 2 OPEN READING FRAME 80"/>
    <property type="match status" value="1"/>
</dbReference>
<feature type="region of interest" description="Disordered" evidence="1">
    <location>
        <begin position="142"/>
        <end position="208"/>
    </location>
</feature>
<dbReference type="Pfam" id="PF17718">
    <property type="entry name" value="DUF5563"/>
    <property type="match status" value="1"/>
</dbReference>
<organism evidence="2 3">
    <name type="scientific">Equus przewalskii</name>
    <name type="common">Przewalski's horse</name>
    <name type="synonym">Equus caballus przewalskii</name>
    <dbReference type="NCBI Taxonomy" id="9798"/>
    <lineage>
        <taxon>Eukaryota</taxon>
        <taxon>Metazoa</taxon>
        <taxon>Chordata</taxon>
        <taxon>Craniata</taxon>
        <taxon>Vertebrata</taxon>
        <taxon>Euteleostomi</taxon>
        <taxon>Mammalia</taxon>
        <taxon>Eutheria</taxon>
        <taxon>Laurasiatheria</taxon>
        <taxon>Perissodactyla</taxon>
        <taxon>Equidae</taxon>
        <taxon>Equus</taxon>
    </lineage>
</organism>
<evidence type="ECO:0000313" key="3">
    <source>
        <dbReference type="RefSeq" id="XP_070437921.1"/>
    </source>
</evidence>
<evidence type="ECO:0000256" key="1">
    <source>
        <dbReference type="SAM" id="MobiDB-lite"/>
    </source>
</evidence>
<evidence type="ECO:0000313" key="2">
    <source>
        <dbReference type="Proteomes" id="UP001652662"/>
    </source>
</evidence>
<dbReference type="RefSeq" id="XP_070437921.1">
    <property type="nucleotide sequence ID" value="XM_070581820.1"/>
</dbReference>
<dbReference type="PANTHER" id="PTHR36296">
    <property type="entry name" value="GAMMA-CRYSTALLIN A"/>
    <property type="match status" value="1"/>
</dbReference>
<dbReference type="Proteomes" id="UP001652662">
    <property type="component" value="Chromosome 17"/>
</dbReference>
<feature type="compositionally biased region" description="Basic and acidic residues" evidence="1">
    <location>
        <begin position="146"/>
        <end position="155"/>
    </location>
</feature>
<reference evidence="3" key="1">
    <citation type="submission" date="2025-08" db="UniProtKB">
        <authorList>
            <consortium name="RefSeq"/>
        </authorList>
    </citation>
    <scope>IDENTIFICATION</scope>
    <source>
        <tissue evidence="3">Blood</tissue>
    </source>
</reference>
<name>A0ABM4LBV4_EQUPR</name>
<protein>
    <submittedName>
        <fullName evidence="3">Uncharacterized protein C2orf80 homolog isoform X1</fullName>
    </submittedName>
</protein>
<accession>A0ABM4LBV4</accession>
<proteinExistence type="predicted"/>
<feature type="compositionally biased region" description="Low complexity" evidence="1">
    <location>
        <begin position="169"/>
        <end position="189"/>
    </location>
</feature>